<evidence type="ECO:0000259" key="2">
    <source>
        <dbReference type="Pfam" id="PF01425"/>
    </source>
</evidence>
<dbReference type="PANTHER" id="PTHR11895:SF7">
    <property type="entry name" value="GLUTAMYL-TRNA(GLN) AMIDOTRANSFERASE SUBUNIT A, MITOCHONDRIAL"/>
    <property type="match status" value="1"/>
</dbReference>
<dbReference type="InterPro" id="IPR000120">
    <property type="entry name" value="Amidase"/>
</dbReference>
<evidence type="ECO:0000313" key="4">
    <source>
        <dbReference type="Proteomes" id="UP000033772"/>
    </source>
</evidence>
<dbReference type="AlphaFoldDB" id="A0A1J4N1W9"/>
<dbReference type="PANTHER" id="PTHR11895">
    <property type="entry name" value="TRANSAMIDASE"/>
    <property type="match status" value="1"/>
</dbReference>
<protein>
    <submittedName>
        <fullName evidence="3">Amidase</fullName>
    </submittedName>
</protein>
<dbReference type="InterPro" id="IPR023631">
    <property type="entry name" value="Amidase_dom"/>
</dbReference>
<gene>
    <name evidence="3" type="ORF">UG56_017275</name>
</gene>
<sequence length="476" mass="50394">MARVHAFTDDVLGTLDAVGVAEALRRGDFSTVEAVEASIARIESVDPALGAMAYRTFDRARVQARAPRAGFFAGVPTLIKDNTDVAGVPTRNGTDSYVMPPASRNGEMTKLLFKLGLLSLGKTQLSEFGFSGTAEHARLGAVRNPWDTGRVAGASSAGSGALVAAGAVPIAHGNDGGGSIRIPAGACGLVGLKPTRDRMPQDPLYGLLPLKIVTDGVLSRSVRDTAAFLREAEKAHHTSLPPIGNVTGPGSKRLRFAVFTGALGREASPEVAELTLKTAAVLEELGHTVETVPPPVPETFADDFVLYWGTLAVALVNAGPLRGKTWDRQRLDNLTVGLAQHTLKNAKYVPAAIVRLRKTQAIAEGFHAAYDVVLTPTVAHETPEVGRLAPSQAYDVVMKRLMDWVAFTPWQNVTGGPAVSLPVQRTLAGLPQGMMFGAAPGRERMLLELSYELEEAMGFARIWEPDGDAEGPADLG</sequence>
<name>A0A1J4N1W9_9ACTN</name>
<dbReference type="RefSeq" id="WP_071327160.1">
    <property type="nucleotide sequence ID" value="NZ_JZDQ02000024.1"/>
</dbReference>
<reference evidence="3" key="1">
    <citation type="submission" date="2016-10" db="EMBL/GenBank/DDBJ databases">
        <title>Draft Genome Sequence of Nocardioides luteus Strain BAFB, an Alkane-Degrading Bacterium Isolated from JP-7 Polluted Soil.</title>
        <authorList>
            <person name="Brown L."/>
            <person name="Ruiz O.N."/>
            <person name="Gunasekera T."/>
        </authorList>
    </citation>
    <scope>NUCLEOTIDE SEQUENCE [LARGE SCALE GENOMIC DNA]</scope>
    <source>
        <strain evidence="3">BAFB</strain>
    </source>
</reference>
<feature type="domain" description="Amidase" evidence="2">
    <location>
        <begin position="33"/>
        <end position="447"/>
    </location>
</feature>
<dbReference type="Pfam" id="PF01425">
    <property type="entry name" value="Amidase"/>
    <property type="match status" value="1"/>
</dbReference>
<keyword evidence="4" id="KW-1185">Reference proteome</keyword>
<dbReference type="OrthoDB" id="5175573at2"/>
<dbReference type="NCBIfam" id="NF005899">
    <property type="entry name" value="PRK07869.1"/>
    <property type="match status" value="1"/>
</dbReference>
<dbReference type="STRING" id="1844.UG56_017275"/>
<dbReference type="Gene3D" id="3.90.1300.10">
    <property type="entry name" value="Amidase signature (AS) domain"/>
    <property type="match status" value="1"/>
</dbReference>
<evidence type="ECO:0000313" key="3">
    <source>
        <dbReference type="EMBL" id="OIJ25548.1"/>
    </source>
</evidence>
<dbReference type="SUPFAM" id="SSF75304">
    <property type="entry name" value="Amidase signature (AS) enzymes"/>
    <property type="match status" value="1"/>
</dbReference>
<dbReference type="Proteomes" id="UP000033772">
    <property type="component" value="Unassembled WGS sequence"/>
</dbReference>
<organism evidence="3 4">
    <name type="scientific">Nocardioides luteus</name>
    <dbReference type="NCBI Taxonomy" id="1844"/>
    <lineage>
        <taxon>Bacteria</taxon>
        <taxon>Bacillati</taxon>
        <taxon>Actinomycetota</taxon>
        <taxon>Actinomycetes</taxon>
        <taxon>Propionibacteriales</taxon>
        <taxon>Nocardioidaceae</taxon>
        <taxon>Nocardioides</taxon>
    </lineage>
</organism>
<dbReference type="InterPro" id="IPR036928">
    <property type="entry name" value="AS_sf"/>
</dbReference>
<proteinExistence type="inferred from homology"/>
<dbReference type="GO" id="GO:0003824">
    <property type="term" value="F:catalytic activity"/>
    <property type="evidence" value="ECO:0007669"/>
    <property type="project" value="InterPro"/>
</dbReference>
<evidence type="ECO:0000256" key="1">
    <source>
        <dbReference type="ARBA" id="ARBA00009199"/>
    </source>
</evidence>
<dbReference type="EMBL" id="JZDQ02000024">
    <property type="protein sequence ID" value="OIJ25548.1"/>
    <property type="molecule type" value="Genomic_DNA"/>
</dbReference>
<comment type="similarity">
    <text evidence="1">Belongs to the amidase family.</text>
</comment>
<accession>A0A1J4N1W9</accession>
<comment type="caution">
    <text evidence="3">The sequence shown here is derived from an EMBL/GenBank/DDBJ whole genome shotgun (WGS) entry which is preliminary data.</text>
</comment>